<organism evidence="5 6">
    <name type="scientific">Actinokineospora diospyrosa</name>
    <dbReference type="NCBI Taxonomy" id="103728"/>
    <lineage>
        <taxon>Bacteria</taxon>
        <taxon>Bacillati</taxon>
        <taxon>Actinomycetota</taxon>
        <taxon>Actinomycetes</taxon>
        <taxon>Pseudonocardiales</taxon>
        <taxon>Pseudonocardiaceae</taxon>
        <taxon>Actinokineospora</taxon>
    </lineage>
</organism>
<dbReference type="Proteomes" id="UP001205185">
    <property type="component" value="Unassembled WGS sequence"/>
</dbReference>
<dbReference type="SUPFAM" id="SSF46785">
    <property type="entry name" value="Winged helix' DNA-binding domain"/>
    <property type="match status" value="1"/>
</dbReference>
<dbReference type="PRINTS" id="PR00598">
    <property type="entry name" value="HTHMARR"/>
</dbReference>
<dbReference type="InterPro" id="IPR036388">
    <property type="entry name" value="WH-like_DNA-bd_sf"/>
</dbReference>
<protein>
    <submittedName>
        <fullName evidence="5">DNA-binding transcriptional regulator, MarR family</fullName>
    </submittedName>
</protein>
<dbReference type="GO" id="GO:0003677">
    <property type="term" value="F:DNA binding"/>
    <property type="evidence" value="ECO:0007669"/>
    <property type="project" value="UniProtKB-KW"/>
</dbReference>
<dbReference type="InterPro" id="IPR023187">
    <property type="entry name" value="Tscrpt_reg_MarR-type_CS"/>
</dbReference>
<dbReference type="InterPro" id="IPR000835">
    <property type="entry name" value="HTH_MarR-typ"/>
</dbReference>
<gene>
    <name evidence="5" type="ORF">LV75_003245</name>
</gene>
<dbReference type="InterPro" id="IPR052526">
    <property type="entry name" value="HTH-type_Bedaq_tolerance"/>
</dbReference>
<dbReference type="SMART" id="SM00347">
    <property type="entry name" value="HTH_MARR"/>
    <property type="match status" value="1"/>
</dbReference>
<evidence type="ECO:0000256" key="1">
    <source>
        <dbReference type="ARBA" id="ARBA00023015"/>
    </source>
</evidence>
<dbReference type="PANTHER" id="PTHR39515">
    <property type="entry name" value="CONSERVED PROTEIN"/>
    <property type="match status" value="1"/>
</dbReference>
<dbReference type="PANTHER" id="PTHR39515:SF2">
    <property type="entry name" value="HTH-TYPE TRANSCRIPTIONAL REGULATOR RV0880"/>
    <property type="match status" value="1"/>
</dbReference>
<keyword evidence="2 5" id="KW-0238">DNA-binding</keyword>
<keyword evidence="1" id="KW-0805">Transcription regulation</keyword>
<evidence type="ECO:0000313" key="6">
    <source>
        <dbReference type="Proteomes" id="UP001205185"/>
    </source>
</evidence>
<keyword evidence="6" id="KW-1185">Reference proteome</keyword>
<evidence type="ECO:0000256" key="3">
    <source>
        <dbReference type="ARBA" id="ARBA00023163"/>
    </source>
</evidence>
<evidence type="ECO:0000259" key="4">
    <source>
        <dbReference type="PROSITE" id="PS50995"/>
    </source>
</evidence>
<reference evidence="5 6" key="1">
    <citation type="submission" date="2022-06" db="EMBL/GenBank/DDBJ databases">
        <title>Genomic Encyclopedia of Archaeal and Bacterial Type Strains, Phase II (KMG-II): from individual species to whole genera.</title>
        <authorList>
            <person name="Goeker M."/>
        </authorList>
    </citation>
    <scope>NUCLEOTIDE SEQUENCE [LARGE SCALE GENOMIC DNA]</scope>
    <source>
        <strain evidence="5 6">DSM 44255</strain>
    </source>
</reference>
<name>A0ABT1IDN9_9PSEU</name>
<dbReference type="Pfam" id="PF01047">
    <property type="entry name" value="MarR"/>
    <property type="match status" value="1"/>
</dbReference>
<evidence type="ECO:0000313" key="5">
    <source>
        <dbReference type="EMBL" id="MCP2270744.1"/>
    </source>
</evidence>
<dbReference type="PROSITE" id="PS50995">
    <property type="entry name" value="HTH_MARR_2"/>
    <property type="match status" value="1"/>
</dbReference>
<dbReference type="EMBL" id="JAMTCO010000007">
    <property type="protein sequence ID" value="MCP2270744.1"/>
    <property type="molecule type" value="Genomic_DNA"/>
</dbReference>
<dbReference type="PROSITE" id="PS01117">
    <property type="entry name" value="HTH_MARR_1"/>
    <property type="match status" value="1"/>
</dbReference>
<dbReference type="InterPro" id="IPR036390">
    <property type="entry name" value="WH_DNA-bd_sf"/>
</dbReference>
<dbReference type="Gene3D" id="1.10.10.10">
    <property type="entry name" value="Winged helix-like DNA-binding domain superfamily/Winged helix DNA-binding domain"/>
    <property type="match status" value="1"/>
</dbReference>
<dbReference type="RefSeq" id="WP_253887684.1">
    <property type="nucleotide sequence ID" value="NZ_BAAAVB010000009.1"/>
</dbReference>
<sequence length="178" mass="19169">MTETVAADESATGTGLTAQEIEQGQRLATVLFALGKQQAAIGARMSKLGVDRSAFVLLKNLIALGPSRSSALAEAIHSDPSTVSRQVAALVKDGLVERRADPEDGRASLLAVTPDGIELLKRQRARMALSLARMVSHWDPQDLDTFVLLFERFLADHANYLPTFITECADHARSEGGK</sequence>
<comment type="caution">
    <text evidence="5">The sequence shown here is derived from an EMBL/GenBank/DDBJ whole genome shotgun (WGS) entry which is preliminary data.</text>
</comment>
<accession>A0ABT1IDN9</accession>
<proteinExistence type="predicted"/>
<feature type="domain" description="HTH marR-type" evidence="4">
    <location>
        <begin position="20"/>
        <end position="155"/>
    </location>
</feature>
<keyword evidence="3" id="KW-0804">Transcription</keyword>
<evidence type="ECO:0000256" key="2">
    <source>
        <dbReference type="ARBA" id="ARBA00023125"/>
    </source>
</evidence>